<accession>A0AAN8XL37</accession>
<evidence type="ECO:0000313" key="2">
    <source>
        <dbReference type="EMBL" id="KAK7085517.1"/>
    </source>
</evidence>
<protein>
    <submittedName>
        <fullName evidence="2">Uncharacterized protein</fullName>
    </submittedName>
</protein>
<evidence type="ECO:0000256" key="1">
    <source>
        <dbReference type="SAM" id="MobiDB-lite"/>
    </source>
</evidence>
<organism evidence="2 3">
    <name type="scientific">Halocaridina rubra</name>
    <name type="common">Hawaiian red shrimp</name>
    <dbReference type="NCBI Taxonomy" id="373956"/>
    <lineage>
        <taxon>Eukaryota</taxon>
        <taxon>Metazoa</taxon>
        <taxon>Ecdysozoa</taxon>
        <taxon>Arthropoda</taxon>
        <taxon>Crustacea</taxon>
        <taxon>Multicrustacea</taxon>
        <taxon>Malacostraca</taxon>
        <taxon>Eumalacostraca</taxon>
        <taxon>Eucarida</taxon>
        <taxon>Decapoda</taxon>
        <taxon>Pleocyemata</taxon>
        <taxon>Caridea</taxon>
        <taxon>Atyoidea</taxon>
        <taxon>Atyidae</taxon>
        <taxon>Halocaridina</taxon>
    </lineage>
</organism>
<comment type="caution">
    <text evidence="2">The sequence shown here is derived from an EMBL/GenBank/DDBJ whole genome shotgun (WGS) entry which is preliminary data.</text>
</comment>
<name>A0AAN8XL37_HALRR</name>
<dbReference type="EMBL" id="JAXCGZ010000868">
    <property type="protein sequence ID" value="KAK7085517.1"/>
    <property type="molecule type" value="Genomic_DNA"/>
</dbReference>
<proteinExistence type="predicted"/>
<feature type="region of interest" description="Disordered" evidence="1">
    <location>
        <begin position="43"/>
        <end position="195"/>
    </location>
</feature>
<evidence type="ECO:0000313" key="3">
    <source>
        <dbReference type="Proteomes" id="UP001381693"/>
    </source>
</evidence>
<gene>
    <name evidence="2" type="ORF">SK128_020085</name>
</gene>
<dbReference type="AlphaFoldDB" id="A0AAN8XL37"/>
<feature type="compositionally biased region" description="Basic and acidic residues" evidence="1">
    <location>
        <begin position="43"/>
        <end position="61"/>
    </location>
</feature>
<feature type="compositionally biased region" description="Polar residues" evidence="1">
    <location>
        <begin position="68"/>
        <end position="81"/>
    </location>
</feature>
<keyword evidence="3" id="KW-1185">Reference proteome</keyword>
<feature type="compositionally biased region" description="Low complexity" evidence="1">
    <location>
        <begin position="129"/>
        <end position="141"/>
    </location>
</feature>
<reference evidence="2 3" key="1">
    <citation type="submission" date="2023-11" db="EMBL/GenBank/DDBJ databases">
        <title>Halocaridina rubra genome assembly.</title>
        <authorList>
            <person name="Smith C."/>
        </authorList>
    </citation>
    <scope>NUCLEOTIDE SEQUENCE [LARGE SCALE GENOMIC DNA]</scope>
    <source>
        <strain evidence="2">EP-1</strain>
        <tissue evidence="2">Whole</tissue>
    </source>
</reference>
<feature type="non-terminal residue" evidence="2">
    <location>
        <position position="195"/>
    </location>
</feature>
<sequence length="195" mass="21833">MAPFSKNEAGFELETPRDRCWTFDAQVAKASGNQHWRWSYRRFEEEQREQEQAERRAREEAANFDVGENSSLPVSAPNSPFSPKKVTIKTDDENKFLTIPKGRRMVGSTSSADTLIGEDASTSQPESPTDASTSTLTSGGSAMFGLPEWKLPFDSERRSRRPSRILDAITSPPRPGSGPRRSLIPRMSSLEERPQ</sequence>
<dbReference type="Proteomes" id="UP001381693">
    <property type="component" value="Unassembled WGS sequence"/>
</dbReference>